<dbReference type="OrthoDB" id="9771666at2"/>
<proteinExistence type="predicted"/>
<dbReference type="InterPro" id="IPR001375">
    <property type="entry name" value="Peptidase_S9_cat"/>
</dbReference>
<evidence type="ECO:0000313" key="3">
    <source>
        <dbReference type="Proteomes" id="UP000254508"/>
    </source>
</evidence>
<dbReference type="GO" id="GO:0006508">
    <property type="term" value="P:proteolysis"/>
    <property type="evidence" value="ECO:0007669"/>
    <property type="project" value="InterPro"/>
</dbReference>
<gene>
    <name evidence="2" type="ORF">DVR09_07985</name>
</gene>
<protein>
    <recommendedName>
        <fullName evidence="1">Peptidase S9 prolyl oligopeptidase catalytic domain-containing protein</fullName>
    </recommendedName>
</protein>
<dbReference type="SUPFAM" id="SSF53474">
    <property type="entry name" value="alpha/beta-Hydrolases"/>
    <property type="match status" value="1"/>
</dbReference>
<dbReference type="AlphaFoldDB" id="A0A345YED3"/>
<dbReference type="Gene3D" id="3.40.50.1820">
    <property type="entry name" value="alpha/beta hydrolase"/>
    <property type="match status" value="1"/>
</dbReference>
<dbReference type="KEGG" id="err:DVR09_07985"/>
<name>A0A345YED3_9SPHN</name>
<dbReference type="InterPro" id="IPR029058">
    <property type="entry name" value="AB_hydrolase_fold"/>
</dbReference>
<evidence type="ECO:0000313" key="2">
    <source>
        <dbReference type="EMBL" id="AXK42285.1"/>
    </source>
</evidence>
<dbReference type="EMBL" id="CP031357">
    <property type="protein sequence ID" value="AXK42285.1"/>
    <property type="molecule type" value="Genomic_DNA"/>
</dbReference>
<feature type="domain" description="Peptidase S9 prolyl oligopeptidase catalytic" evidence="1">
    <location>
        <begin position="6"/>
        <end position="53"/>
    </location>
</feature>
<keyword evidence="3" id="KW-1185">Reference proteome</keyword>
<organism evidence="2 3">
    <name type="scientific">Erythrobacter aureus</name>
    <dbReference type="NCBI Taxonomy" id="2182384"/>
    <lineage>
        <taxon>Bacteria</taxon>
        <taxon>Pseudomonadati</taxon>
        <taxon>Pseudomonadota</taxon>
        <taxon>Alphaproteobacteria</taxon>
        <taxon>Sphingomonadales</taxon>
        <taxon>Erythrobacteraceae</taxon>
        <taxon>Erythrobacter/Porphyrobacter group</taxon>
        <taxon>Erythrobacter</taxon>
    </lineage>
</organism>
<evidence type="ECO:0000259" key="1">
    <source>
        <dbReference type="Pfam" id="PF00326"/>
    </source>
</evidence>
<sequence>MEISPKAPPTLLVHAMDDPSNDPRHAMAYTMALDKVGVPVDLRIFAEGCHAFGLRPASAP</sequence>
<dbReference type="GO" id="GO:0008236">
    <property type="term" value="F:serine-type peptidase activity"/>
    <property type="evidence" value="ECO:0007669"/>
    <property type="project" value="InterPro"/>
</dbReference>
<dbReference type="Proteomes" id="UP000254508">
    <property type="component" value="Chromosome"/>
</dbReference>
<accession>A0A345YED3</accession>
<dbReference type="Pfam" id="PF00326">
    <property type="entry name" value="Peptidase_S9"/>
    <property type="match status" value="1"/>
</dbReference>
<reference evidence="3" key="1">
    <citation type="submission" date="2018-07" db="EMBL/GenBank/DDBJ databases">
        <title>Genome sequence of Erythrobacter strain YH-07, an antagonistic bacterium isolated from Yellow Sea.</title>
        <authorList>
            <person name="Tang T."/>
            <person name="Liu Q."/>
            <person name="Sun X."/>
        </authorList>
    </citation>
    <scope>NUCLEOTIDE SEQUENCE [LARGE SCALE GENOMIC DNA]</scope>
    <source>
        <strain evidence="3">YH-07</strain>
    </source>
</reference>